<evidence type="ECO:0000313" key="8">
    <source>
        <dbReference type="EMBL" id="ONN26793.1"/>
    </source>
</evidence>
<organism evidence="8 9">
    <name type="scientific">Thermosipho affectus</name>
    <dbReference type="NCBI Taxonomy" id="660294"/>
    <lineage>
        <taxon>Bacteria</taxon>
        <taxon>Thermotogati</taxon>
        <taxon>Thermotogota</taxon>
        <taxon>Thermotogae</taxon>
        <taxon>Thermotogales</taxon>
        <taxon>Fervidobacteriaceae</taxon>
        <taxon>Thermosipho</taxon>
    </lineage>
</organism>
<dbReference type="PANTHER" id="PTHR32331">
    <property type="entry name" value="UPF0313 PROTEIN YGIQ"/>
    <property type="match status" value="1"/>
</dbReference>
<dbReference type="SMART" id="SM00729">
    <property type="entry name" value="Elp3"/>
    <property type="match status" value="1"/>
</dbReference>
<dbReference type="Pfam" id="PF08497">
    <property type="entry name" value="Radical_SAM_N"/>
    <property type="match status" value="1"/>
</dbReference>
<dbReference type="InterPro" id="IPR006638">
    <property type="entry name" value="Elp3/MiaA/NifB-like_rSAM"/>
</dbReference>
<dbReference type="SFLD" id="SFLDG01069">
    <property type="entry name" value="UPF0313"/>
    <property type="match status" value="1"/>
</dbReference>
<name>A0ABX3IG44_9BACT</name>
<evidence type="ECO:0000256" key="5">
    <source>
        <dbReference type="ARBA" id="ARBA00023014"/>
    </source>
</evidence>
<dbReference type="SUPFAM" id="SSF102114">
    <property type="entry name" value="Radical SAM enzymes"/>
    <property type="match status" value="1"/>
</dbReference>
<comment type="caution">
    <text evidence="8">The sequence shown here is derived from an EMBL/GenBank/DDBJ whole genome shotgun (WGS) entry which is preliminary data.</text>
</comment>
<dbReference type="InterPro" id="IPR022946">
    <property type="entry name" value="UPF0313"/>
</dbReference>
<dbReference type="SFLD" id="SFLDS00029">
    <property type="entry name" value="Radical_SAM"/>
    <property type="match status" value="1"/>
</dbReference>
<sequence length="557" mass="64446">MFLPTTKYDMEKLGWKYLDIILITGDAYIDHPSIGVSLLGRYLVSKGFKVGIIGQPDVKDDRDVTRLGRPRLFFGITGGNVDSMVANYTASMKKRKKDDYTPEKLGNKRPDRAVIVYSNLVRRFFKGMPIVIGGIEASLRRFAHYDWWSDKLRKSILLDAKADLLVYGMGEKAILEIAKCLQKYGDTSKCNDIRGVVWWTSKRVEKAIEISSYEEILNDKLKYNEAFKKISFLTDPNRDILIVQKQDNRYVVQNPPQFPLDRNEFDNLYLLPFEREVHPFYLKNGKVKAIETVRFSITTVRGCYGMCAFCALTQHQTTHVISRSKESILEEVKILRKMKNFRGTIFDVGGPTANMYGAQCNIRALKGQCNRFCLFKEPCKNSLVDHSKLLDLLYTIKEVDGVKNVFISSGIRHDLVLEDKKYGEIFIRELPKFTPGQLKLAPEHSHENVLKIMRKPNINKFLEFKRKYESNSKKKYVVAYFIVGHPGESFKENSHLKRFIREKLGYRPQQIQIFTPTPGTLSTAIYFTGVDPYTNEKIFVERKLSKRNQMKKNIIHM</sequence>
<dbReference type="InterPro" id="IPR007197">
    <property type="entry name" value="rSAM"/>
</dbReference>
<dbReference type="PANTHER" id="PTHR32331:SF0">
    <property type="entry name" value="UPF0313 PROTEIN YGIQ"/>
    <property type="match status" value="1"/>
</dbReference>
<evidence type="ECO:0000256" key="4">
    <source>
        <dbReference type="ARBA" id="ARBA00023004"/>
    </source>
</evidence>
<feature type="binding site" evidence="6">
    <location>
        <position position="307"/>
    </location>
    <ligand>
        <name>[4Fe-4S] cluster</name>
        <dbReference type="ChEBI" id="CHEBI:49883"/>
        <note>4Fe-4S-S-AdoMet</note>
    </ligand>
</feature>
<feature type="domain" description="Radical SAM core" evidence="7">
    <location>
        <begin position="288"/>
        <end position="556"/>
    </location>
</feature>
<accession>A0ABX3IG44</accession>
<dbReference type="Proteomes" id="UP000242616">
    <property type="component" value="Unassembled WGS sequence"/>
</dbReference>
<dbReference type="HAMAP" id="MF_01251">
    <property type="entry name" value="UPF0313"/>
    <property type="match status" value="1"/>
</dbReference>
<dbReference type="NCBIfam" id="TIGR03904">
    <property type="entry name" value="SAM_YgiQ"/>
    <property type="match status" value="1"/>
</dbReference>
<dbReference type="SFLD" id="SFLDG01082">
    <property type="entry name" value="B12-binding_domain_containing"/>
    <property type="match status" value="1"/>
</dbReference>
<evidence type="ECO:0000259" key="7">
    <source>
        <dbReference type="PROSITE" id="PS51918"/>
    </source>
</evidence>
<keyword evidence="5 6" id="KW-0411">Iron-sulfur</keyword>
<evidence type="ECO:0000256" key="6">
    <source>
        <dbReference type="HAMAP-Rule" id="MF_01251"/>
    </source>
</evidence>
<proteinExistence type="inferred from homology"/>
<evidence type="ECO:0000256" key="2">
    <source>
        <dbReference type="ARBA" id="ARBA00022691"/>
    </source>
</evidence>
<keyword evidence="3 6" id="KW-0479">Metal-binding</keyword>
<keyword evidence="9" id="KW-1185">Reference proteome</keyword>
<evidence type="ECO:0000256" key="3">
    <source>
        <dbReference type="ARBA" id="ARBA00022723"/>
    </source>
</evidence>
<dbReference type="EMBL" id="LBFC01000022">
    <property type="protein sequence ID" value="ONN26793.1"/>
    <property type="molecule type" value="Genomic_DNA"/>
</dbReference>
<comment type="cofactor">
    <cofactor evidence="6">
        <name>[4Fe-4S] cluster</name>
        <dbReference type="ChEBI" id="CHEBI:49883"/>
    </cofactor>
    <text evidence="6">Binds 1 [4Fe-4S] cluster. The cluster is coordinated with 3 cysteines and an exchangeable S-adenosyl-L-methionine.</text>
</comment>
<evidence type="ECO:0000256" key="1">
    <source>
        <dbReference type="ARBA" id="ARBA00022485"/>
    </source>
</evidence>
<protein>
    <recommendedName>
        <fullName evidence="7">Radical SAM core domain-containing protein</fullName>
    </recommendedName>
</protein>
<keyword evidence="2 6" id="KW-0949">S-adenosyl-L-methionine</keyword>
<comment type="similarity">
    <text evidence="6">Belongs to the UPF0313 family.</text>
</comment>
<dbReference type="RefSeq" id="WP_077198654.1">
    <property type="nucleotide sequence ID" value="NZ_LBFC01000022.1"/>
</dbReference>
<evidence type="ECO:0000313" key="9">
    <source>
        <dbReference type="Proteomes" id="UP000242616"/>
    </source>
</evidence>
<gene>
    <name evidence="8" type="ORF">XJ44_07985</name>
</gene>
<dbReference type="InterPro" id="IPR013704">
    <property type="entry name" value="UPF0313_N"/>
</dbReference>
<dbReference type="Pfam" id="PF04055">
    <property type="entry name" value="Radical_SAM"/>
    <property type="match status" value="1"/>
</dbReference>
<keyword evidence="1 6" id="KW-0004">4Fe-4S</keyword>
<feature type="binding site" evidence="6">
    <location>
        <position position="310"/>
    </location>
    <ligand>
        <name>[4Fe-4S] cluster</name>
        <dbReference type="ChEBI" id="CHEBI:49883"/>
        <note>4Fe-4S-S-AdoMet</note>
    </ligand>
</feature>
<dbReference type="PROSITE" id="PS51918">
    <property type="entry name" value="RADICAL_SAM"/>
    <property type="match status" value="1"/>
</dbReference>
<dbReference type="Gene3D" id="3.80.30.20">
    <property type="entry name" value="tm_1862 like domain"/>
    <property type="match status" value="1"/>
</dbReference>
<dbReference type="InterPro" id="IPR023404">
    <property type="entry name" value="rSAM_horseshoe"/>
</dbReference>
<dbReference type="InterPro" id="IPR058240">
    <property type="entry name" value="rSAM_sf"/>
</dbReference>
<feature type="binding site" evidence="6">
    <location>
        <position position="303"/>
    </location>
    <ligand>
        <name>[4Fe-4S] cluster</name>
        <dbReference type="ChEBI" id="CHEBI:49883"/>
        <note>4Fe-4S-S-AdoMet</note>
    </ligand>
</feature>
<reference evidence="8 9" key="1">
    <citation type="submission" date="2015-06" db="EMBL/GenBank/DDBJ databases">
        <title>Genome sequencing of Thermotogales isolates from hydrothermal vents.</title>
        <authorList>
            <person name="Haverkamp T.H."/>
            <person name="Kublanov I.V."/>
            <person name="Nesbo C.L."/>
        </authorList>
    </citation>
    <scope>NUCLEOTIDE SEQUENCE [LARGE SCALE GENOMIC DNA]</scope>
    <source>
        <strain evidence="9">ik275mar</strain>
    </source>
</reference>
<keyword evidence="4 6" id="KW-0408">Iron</keyword>